<dbReference type="PROSITE" id="PS50297">
    <property type="entry name" value="ANK_REP_REGION"/>
    <property type="match status" value="1"/>
</dbReference>
<evidence type="ECO:0000313" key="5">
    <source>
        <dbReference type="Proteomes" id="UP000775872"/>
    </source>
</evidence>
<dbReference type="SMART" id="SM00248">
    <property type="entry name" value="ANK"/>
    <property type="match status" value="4"/>
</dbReference>
<keyword evidence="2 3" id="KW-0040">ANK repeat</keyword>
<dbReference type="PROSITE" id="PS50088">
    <property type="entry name" value="ANK_REPEAT"/>
    <property type="match status" value="1"/>
</dbReference>
<keyword evidence="1" id="KW-0677">Repeat</keyword>
<evidence type="ECO:0000256" key="3">
    <source>
        <dbReference type="PROSITE-ProRule" id="PRU00023"/>
    </source>
</evidence>
<accession>A0A9N9VVV0</accession>
<evidence type="ECO:0000313" key="4">
    <source>
        <dbReference type="EMBL" id="CAH0038009.1"/>
    </source>
</evidence>
<name>A0A9N9VVV0_9HYPO</name>
<organism evidence="4 5">
    <name type="scientific">Clonostachys solani</name>
    <dbReference type="NCBI Taxonomy" id="160281"/>
    <lineage>
        <taxon>Eukaryota</taxon>
        <taxon>Fungi</taxon>
        <taxon>Dikarya</taxon>
        <taxon>Ascomycota</taxon>
        <taxon>Pezizomycotina</taxon>
        <taxon>Sordariomycetes</taxon>
        <taxon>Hypocreomycetidae</taxon>
        <taxon>Hypocreales</taxon>
        <taxon>Bionectriaceae</taxon>
        <taxon>Clonostachys</taxon>
    </lineage>
</organism>
<dbReference type="PANTHER" id="PTHR24189">
    <property type="entry name" value="MYOTROPHIN"/>
    <property type="match status" value="1"/>
</dbReference>
<gene>
    <name evidence="4" type="ORF">CSOL1703_00003161</name>
</gene>
<comment type="caution">
    <text evidence="4">The sequence shown here is derived from an EMBL/GenBank/DDBJ whole genome shotgun (WGS) entry which is preliminary data.</text>
</comment>
<evidence type="ECO:0000256" key="1">
    <source>
        <dbReference type="ARBA" id="ARBA00022737"/>
    </source>
</evidence>
<dbReference type="InterPro" id="IPR036770">
    <property type="entry name" value="Ankyrin_rpt-contain_sf"/>
</dbReference>
<dbReference type="Pfam" id="PF12796">
    <property type="entry name" value="Ank_2"/>
    <property type="match status" value="1"/>
</dbReference>
<sequence length="573" mass="63825">MALHLAYLPNEILDSIFTYFQPREADITQARLIRCNNALRRRFEPRLYSQEESCDRIMRVACERGLIETIKLAVDTFGASPSLVTIWNGPEPFKVLTLHLAAKKMQPGAFALLLKLGARVDIEIDKKFIQSQMPCIVKALQVEHARMLHQFFISGTAAQVPNIPIANNCLVQAIINRALPETVRLLLDHGANPSHVQAGGMRLSALSAAAMTGAKETFKLLLEMGADVNAKKCKLRASSLFEVPIIGAAHAMAEFQTTEMLQLCLEYGASIDTNITLAHESSGSPILISPLTAYLDAVIDWRAVHKLSPFDAVSLILNQVHQMAENPTSFLNMDLNTDCFQIGKALESLLGKWGVGHFVIDEFFAVVWLLAENAGAVDLRSILKTMLHEPIATYYNDGLSRWLVILDVLLKNRNTAERSTVLYNLILDCANSGFTYEDESAEVLIDHLIQAGADINLREHGDESSRTVLHAVCDIIDEETKDLEQSSRWHFVELYQPDIDKRGGLLQTIVRKGGDPKLQSNGKDALDRLRRTSHEFTETRIYVSHLTGYLNCADRLMDDLSDFVEVDGLFVVA</sequence>
<dbReference type="OrthoDB" id="539213at2759"/>
<feature type="repeat" description="ANK" evidence="3">
    <location>
        <begin position="201"/>
        <end position="233"/>
    </location>
</feature>
<protein>
    <submittedName>
        <fullName evidence="4">Uncharacterized protein</fullName>
    </submittedName>
</protein>
<dbReference type="Gene3D" id="1.25.40.20">
    <property type="entry name" value="Ankyrin repeat-containing domain"/>
    <property type="match status" value="1"/>
</dbReference>
<dbReference type="EMBL" id="CABFOC020000002">
    <property type="protein sequence ID" value="CAH0038009.1"/>
    <property type="molecule type" value="Genomic_DNA"/>
</dbReference>
<proteinExistence type="predicted"/>
<dbReference type="SUPFAM" id="SSF48403">
    <property type="entry name" value="Ankyrin repeat"/>
    <property type="match status" value="1"/>
</dbReference>
<reference evidence="5" key="1">
    <citation type="submission" date="2019-06" db="EMBL/GenBank/DDBJ databases">
        <authorList>
            <person name="Broberg M."/>
        </authorList>
    </citation>
    <scope>NUCLEOTIDE SEQUENCE [LARGE SCALE GENOMIC DNA]</scope>
</reference>
<keyword evidence="5" id="KW-1185">Reference proteome</keyword>
<dbReference type="AlphaFoldDB" id="A0A9N9VVV0"/>
<reference evidence="4 5" key="2">
    <citation type="submission" date="2021-10" db="EMBL/GenBank/DDBJ databases">
        <authorList>
            <person name="Piombo E."/>
        </authorList>
    </citation>
    <scope>NUCLEOTIDE SEQUENCE [LARGE SCALE GENOMIC DNA]</scope>
</reference>
<evidence type="ECO:0000256" key="2">
    <source>
        <dbReference type="ARBA" id="ARBA00023043"/>
    </source>
</evidence>
<dbReference type="Proteomes" id="UP000775872">
    <property type="component" value="Unassembled WGS sequence"/>
</dbReference>
<dbReference type="InterPro" id="IPR002110">
    <property type="entry name" value="Ankyrin_rpt"/>
</dbReference>
<dbReference type="InterPro" id="IPR050745">
    <property type="entry name" value="Multifunctional_regulatory"/>
</dbReference>